<organism evidence="1 2">
    <name type="scientific">Xanthocytophaga flava</name>
    <dbReference type="NCBI Taxonomy" id="3048013"/>
    <lineage>
        <taxon>Bacteria</taxon>
        <taxon>Pseudomonadati</taxon>
        <taxon>Bacteroidota</taxon>
        <taxon>Cytophagia</taxon>
        <taxon>Cytophagales</taxon>
        <taxon>Rhodocytophagaceae</taxon>
        <taxon>Xanthocytophaga</taxon>
    </lineage>
</organism>
<protein>
    <submittedName>
        <fullName evidence="1">Uncharacterized protein</fullName>
    </submittedName>
</protein>
<proteinExistence type="predicted"/>
<evidence type="ECO:0000313" key="1">
    <source>
        <dbReference type="EMBL" id="MDJ1479138.1"/>
    </source>
</evidence>
<dbReference type="EMBL" id="JASJOS010000001">
    <property type="protein sequence ID" value="MDJ1479138.1"/>
    <property type="molecule type" value="Genomic_DNA"/>
</dbReference>
<dbReference type="Proteomes" id="UP001241110">
    <property type="component" value="Unassembled WGS sequence"/>
</dbReference>
<sequence>MKLIEQHLDFTQEAGAAEPIILYLNHNVILLFHAENAQGDPGTGIFRFSNVLELKIGPPNDEAIIGHRYYPLGLRAYAYYMLEDSDRLKEIKAANRVHPYHDEARYRDYMHHILTCKDEVIECIARKVEYDFEASSQNKVFNRITAEYPDKPVNFAD</sequence>
<evidence type="ECO:0000313" key="2">
    <source>
        <dbReference type="Proteomes" id="UP001241110"/>
    </source>
</evidence>
<reference evidence="1" key="1">
    <citation type="submission" date="2023-05" db="EMBL/GenBank/DDBJ databases">
        <authorList>
            <person name="Zhang X."/>
        </authorList>
    </citation>
    <scope>NUCLEOTIDE SEQUENCE</scope>
    <source>
        <strain evidence="1">YF14B1</strain>
    </source>
</reference>
<name>A0AAE3QM37_9BACT</name>
<dbReference type="RefSeq" id="WP_313975076.1">
    <property type="nucleotide sequence ID" value="NZ_JASJOS010000001.1"/>
</dbReference>
<comment type="caution">
    <text evidence="1">The sequence shown here is derived from an EMBL/GenBank/DDBJ whole genome shotgun (WGS) entry which is preliminary data.</text>
</comment>
<accession>A0AAE3QM37</accession>
<gene>
    <name evidence="1" type="ORF">QNI16_01505</name>
</gene>
<dbReference type="AlphaFoldDB" id="A0AAE3QM37"/>